<feature type="region of interest" description="Disordered" evidence="7">
    <location>
        <begin position="424"/>
        <end position="464"/>
    </location>
</feature>
<accession>A0ABM3JMG0</accession>
<dbReference type="GeneID" id="105232238"/>
<dbReference type="SUPFAM" id="SSF81324">
    <property type="entry name" value="Voltage-gated potassium channels"/>
    <property type="match status" value="4"/>
</dbReference>
<evidence type="ECO:0000256" key="7">
    <source>
        <dbReference type="SAM" id="MobiDB-lite"/>
    </source>
</evidence>
<feature type="transmembrane region" description="Helical" evidence="8">
    <location>
        <begin position="1067"/>
        <end position="1091"/>
    </location>
</feature>
<feature type="domain" description="Ion transport" evidence="9">
    <location>
        <begin position="1803"/>
        <end position="2074"/>
    </location>
</feature>
<feature type="compositionally biased region" description="Low complexity" evidence="7">
    <location>
        <begin position="2760"/>
        <end position="2784"/>
    </location>
</feature>
<dbReference type="Pfam" id="PF00520">
    <property type="entry name" value="Ion_trans"/>
    <property type="match status" value="4"/>
</dbReference>
<feature type="compositionally biased region" description="Gly residues" evidence="7">
    <location>
        <begin position="1199"/>
        <end position="1211"/>
    </location>
</feature>
<feature type="compositionally biased region" description="Polar residues" evidence="7">
    <location>
        <begin position="547"/>
        <end position="558"/>
    </location>
</feature>
<dbReference type="PANTHER" id="PTHR10037:SF230">
    <property type="entry name" value="CA[2+]-CHANNEL PROTEIN ALPHA[[1]] SUBUNIT T, ISOFORM F"/>
    <property type="match status" value="1"/>
</dbReference>
<feature type="transmembrane region" description="Helical" evidence="8">
    <location>
        <begin position="115"/>
        <end position="134"/>
    </location>
</feature>
<dbReference type="Gene3D" id="1.20.120.350">
    <property type="entry name" value="Voltage-gated potassium channels. Chain C"/>
    <property type="match status" value="4"/>
</dbReference>
<feature type="transmembrane region" description="Helical" evidence="8">
    <location>
        <begin position="283"/>
        <end position="308"/>
    </location>
</feature>
<evidence type="ECO:0000256" key="2">
    <source>
        <dbReference type="ARBA" id="ARBA00022692"/>
    </source>
</evidence>
<dbReference type="RefSeq" id="XP_049310411.1">
    <property type="nucleotide sequence ID" value="XM_049454454.1"/>
</dbReference>
<feature type="region of interest" description="Disordered" evidence="7">
    <location>
        <begin position="741"/>
        <end position="782"/>
    </location>
</feature>
<evidence type="ECO:0000256" key="6">
    <source>
        <dbReference type="ARBA" id="ARBA00023180"/>
    </source>
</evidence>
<organism evidence="10 11">
    <name type="scientific">Bactrocera dorsalis</name>
    <name type="common">Oriental fruit fly</name>
    <name type="synonym">Dacus dorsalis</name>
    <dbReference type="NCBI Taxonomy" id="27457"/>
    <lineage>
        <taxon>Eukaryota</taxon>
        <taxon>Metazoa</taxon>
        <taxon>Ecdysozoa</taxon>
        <taxon>Arthropoda</taxon>
        <taxon>Hexapoda</taxon>
        <taxon>Insecta</taxon>
        <taxon>Pterygota</taxon>
        <taxon>Neoptera</taxon>
        <taxon>Endopterygota</taxon>
        <taxon>Diptera</taxon>
        <taxon>Brachycera</taxon>
        <taxon>Muscomorpha</taxon>
        <taxon>Tephritoidea</taxon>
        <taxon>Tephritidae</taxon>
        <taxon>Bactrocera</taxon>
        <taxon>Bactrocera</taxon>
    </lineage>
</organism>
<feature type="compositionally biased region" description="Low complexity" evidence="7">
    <location>
        <begin position="518"/>
        <end position="541"/>
    </location>
</feature>
<keyword evidence="4 8" id="KW-1133">Transmembrane helix</keyword>
<feature type="transmembrane region" description="Helical" evidence="8">
    <location>
        <begin position="903"/>
        <end position="924"/>
    </location>
</feature>
<evidence type="ECO:0000259" key="9">
    <source>
        <dbReference type="Pfam" id="PF00520"/>
    </source>
</evidence>
<feature type="compositionally biased region" description="Polar residues" evidence="7">
    <location>
        <begin position="1541"/>
        <end position="1550"/>
    </location>
</feature>
<feature type="transmembrane region" description="Helical" evidence="8">
    <location>
        <begin position="244"/>
        <end position="263"/>
    </location>
</feature>
<feature type="transmembrane region" description="Helical" evidence="8">
    <location>
        <begin position="1942"/>
        <end position="1961"/>
    </location>
</feature>
<feature type="region of interest" description="Disordered" evidence="7">
    <location>
        <begin position="1195"/>
        <end position="1248"/>
    </location>
</feature>
<dbReference type="PANTHER" id="PTHR10037">
    <property type="entry name" value="VOLTAGE-GATED CATION CHANNEL CALCIUM AND SODIUM"/>
    <property type="match status" value="1"/>
</dbReference>
<dbReference type="InterPro" id="IPR027359">
    <property type="entry name" value="Volt_channel_dom_sf"/>
</dbReference>
<feature type="compositionally biased region" description="Low complexity" evidence="7">
    <location>
        <begin position="772"/>
        <end position="782"/>
    </location>
</feature>
<feature type="transmembrane region" description="Helical" evidence="8">
    <location>
        <begin position="2339"/>
        <end position="2365"/>
    </location>
</feature>
<dbReference type="Proteomes" id="UP001652620">
    <property type="component" value="Chromosome 4"/>
</dbReference>
<evidence type="ECO:0000256" key="4">
    <source>
        <dbReference type="ARBA" id="ARBA00022989"/>
    </source>
</evidence>
<feature type="compositionally biased region" description="Basic residues" evidence="7">
    <location>
        <begin position="2544"/>
        <end position="2557"/>
    </location>
</feature>
<feature type="region of interest" description="Disordered" evidence="7">
    <location>
        <begin position="1477"/>
        <end position="1606"/>
    </location>
</feature>
<feature type="transmembrane region" description="Helical" evidence="8">
    <location>
        <begin position="2041"/>
        <end position="2064"/>
    </location>
</feature>
<feature type="transmembrane region" description="Helical" evidence="8">
    <location>
        <begin position="2121"/>
        <end position="2142"/>
    </location>
</feature>
<feature type="compositionally biased region" description="Low complexity" evidence="7">
    <location>
        <begin position="563"/>
        <end position="578"/>
    </location>
</feature>
<feature type="region of interest" description="Disordered" evidence="7">
    <location>
        <begin position="1124"/>
        <end position="1143"/>
    </location>
</feature>
<sequence length="2863" mass="316584">MYQPCEDEKCVKLRCRVLQIFDDIIFVFFAIEMLIKTIAMGLHGKNTYMADSWNRLDFFIVVAGLLEYVTNVENLNLTAIRTIRVLRPLRAINRIPSMRILVMLLLDTLPMLGNVLLLCFFVFFIFGIIGVQLWRGILRQRCWVPEMPVIPFPDLPKEYRVRVRVNSVSNYYEFSKEQDYICSKPEDSGMHLCANLPPYRVGDMICTEPASKFSDNLPTNTSCVNWNQYYTDCRRVGQNPFQGTISFDNIGMAWVAIFLVISLEGWTDIMYYVQDADSFWDWIYFVLLIVIGSFFMINLCLVVIATQFSETKKREMERMRQERARYTSTSTLASSTNNSEPATCYAEIVKYIAHLWRRFKRRMLKKYRLYKYQKQQRNEGLLPNADNLTFSPSRIKCHHPKCPKYGNRKPSSIQDQMITVMVPLNSNNNNVSNSSNNNNNGGGGSAAAVANGTRSHATTTATNTILTPPTAAAAATTAATAASSTLALPMSGTTTPLINGTANTGLPHSINNNNVSVVGQQQAQSSQQQQQHSSSENSVQSLEHTTRNSNLKKSSNHLTPDVAKQQAQTLGQGQQPAGQQKTILLKFPSNGDSEQLISNPCTSGFLSPPTSASRRPSVMFNEYVLLHTPPAISEPLTIPSTTTTNVAEKSGTVCSSEKMTQAGDGSIWQVNLPQTINSGGSTIANPYADCSELGIHDAMTCQELLAFSVAFSAALPTGQSTLESFYTSLARCDPHTAEALKNQHNRQQSQLIKQQQQQSNSKVISERKRLDNNSNAGNNTANTTTGNYIEDYSCCYDLYQNALSPLGEKKQHSKPIKIVISIYRCLMRVCGVMRRYIKLLVEHKYFQQGILLAILINTLSMGIEYHKQPDYLTAIVEKSNIVFSAIFAVEMLLKVVAEGSFRYIANGFNVFDGIIVILSVIEIFQQFHSGNGSSGGGSGLSVLRTFRLLRILKLVRFMPNLRRQLFVMLRTMDNVAVFFSLLVLFIFIFSILGMYLFGGKFCKFVDDTGLERECLCTEIINKHPQCECDRKHFNNILWATVTVFQILTQEDWNVVLFNGMEKTSHWAALYFVALMTFGNYVLFNLLVAILVEGFSSERNERREREQRELVKKLREETLAENFSDAMYDESRSSEADSTSTNESYYEVRNRWHSAEDVRKLQDATELILETKSNMQKQQHQRMLLQPTQDYQINESYLSGVGGGSSGSGSGSGRKSSDKDGSSKLSMEDDKNKNLKKTYSIRERRGDAPRLSRIRPLREPPIITTTAATPQDSPNTTLDGGMSFRSWNPQEMENADGGASNQCPGSPSLLRPPTIFSGGQRSLDEGIPSIDLIPPSPVLTHKPLNILNASQLQGSNTNLSNCNLVSNSSSLLPSALSSNNSMHSVVIDDISKNSDASASGPIFVPTTISTVSTPSMSLPAGTGTGTGAGSTNGTPGGCGGGNAVSSIEISPLNAAVVATTGAISLTSTATTAAALVTPSNASQASSIETPPTLPSTNASATISTSLSGMQRIPSLKRFRRSSSKRKKKPADAGSGAEDDEQQQLNNGSDNSCLLAPHSNGGGGGAMRSDAFLSPSRTPTASGATLTANNQTNQQKTKDTNRLSPQNSIRRLSTTLSIGSIPPLGSRRASACIFNSQLYQNLNQPPKLYAPSAAHRRMSSFELAFSKSSQLNLHNLEANRKSMSYTNSKLDLDKWQNSYMNLPEPDMLQQYIQEREKRKGSISHYSRQQQPQQKQQKENELEDPQYLSAEQHSRMQSSGHMSKLKILIERLKPTNLTEQRESYSLYIFAEDNRFRELCTWFVEQKWFDNVVLLFIALNCITLAMERPNIPPTSHERLFLATANNVFTAIFTVEMLIKVVSTGMFYGPDAYFTSGWNIMDGSLVTISIIDLLMSLFSQSSSKIFGILRVFRLLRSLRPLRVINRAPGLKLVVQTLLSSLRPIGNIVLICCTFFIIFGILGVQLFKGTFYYCEGENIKTVRTKMDCYEQGYEWKNRKYNFDDLGNALMSLFVLSSRDGWVNIMYTGLDAVGEDMQPIVNYNEWRLLYFIAFILLVGFFVLNMFVGVVVENFHRCREEQEKEEKIRRAAKRALQMEKKRKRMHEPPYYINYSPTRMFVHNVVTSKYFDLAIAAVIGLNVVTMALEYYGMKEPLIYALKVFNYFFTAVFILEASMKVLALGWPVYLKDRWNQLDVGIVLLSVSGIILEEWHTQKIPINPTIIRVMRVLRIARVLKLLKMAKGMRALLDTVMQALPQVGNLGLLFFLLFFIFAALGVELFGRLECSERNPCQGLGEHAHFANFGMAFLTLFRVATGDNWNGIMKDTLREDCDDADDCVRDCCVSRVIAPIFFVIFVLMAQFVLVNVVVAVLMKHLEESHKQMEDEMDMEVELERELVREQEFESEQKLCQQLEQQTQPPPPARQLNKIKSLPKNFTYSTPSLDKKFPSVLSGIAIGGGVRAAGLAGRRQTVQYINQPNSIGLAELGRGTQIGAGVGAAVGSNVAAGGSGGVGASGALLAPQALNARLNASAAENSFDTKLQLQPTAGALGRRGRRSSTAFRSKRGLLAKERSLDEQAIRRRTLESKRMSCDSLPWGGDSNDYRRGTIFESLESDGGGSPSSTYDVRSIRSEDVAATAKATAHGSGAPDALSIVSASVISEKITTPITTPLSTNVATAALPSVGTAANAAGPRRAYGRSLSTDQAYASSVGGSSSGRGGLLSVPRSMPPRSRSGSTKQLFKQQALDEDPDMDENTLLLPIVVESSCDGNATNNSNGITTANGNGNGNMPNTNDKLNNNSCSGANNRIATANGNGTTAAVVEQLALSKSDSADIMRIISERRRMDQRDNSGNEDSDYKELLLVKSPHSSTDG</sequence>
<evidence type="ECO:0000256" key="3">
    <source>
        <dbReference type="ARBA" id="ARBA00022737"/>
    </source>
</evidence>
<keyword evidence="2 8" id="KW-0812">Transmembrane</keyword>
<reference evidence="11" key="1">
    <citation type="submission" date="2025-08" db="UniProtKB">
        <authorList>
            <consortium name="RefSeq"/>
        </authorList>
    </citation>
    <scope>IDENTIFICATION</scope>
    <source>
        <tissue evidence="11">Adult</tissue>
    </source>
</reference>
<keyword evidence="3" id="KW-0677">Repeat</keyword>
<keyword evidence="6" id="KW-0325">Glycoprotein</keyword>
<dbReference type="InterPro" id="IPR005821">
    <property type="entry name" value="Ion_trans_dom"/>
</dbReference>
<evidence type="ECO:0000313" key="10">
    <source>
        <dbReference type="Proteomes" id="UP001652620"/>
    </source>
</evidence>
<feature type="transmembrane region" description="Helical" evidence="8">
    <location>
        <begin position="975"/>
        <end position="997"/>
    </location>
</feature>
<comment type="subcellular location">
    <subcellularLocation>
        <location evidence="1">Membrane</location>
        <topology evidence="1">Multi-pass membrane protein</topology>
    </subcellularLocation>
</comment>
<feature type="compositionally biased region" description="Low complexity" evidence="7">
    <location>
        <begin position="446"/>
        <end position="464"/>
    </location>
</feature>
<feature type="compositionally biased region" description="Basic and acidic residues" evidence="7">
    <location>
        <begin position="2831"/>
        <end position="2852"/>
    </location>
</feature>
<protein>
    <submittedName>
        <fullName evidence="11">Voltage-dependent T-type calcium channel subunit alpha-1H isoform X2</fullName>
    </submittedName>
</protein>
<dbReference type="PRINTS" id="PR01629">
    <property type="entry name" value="TVDCCALPHA1"/>
</dbReference>
<keyword evidence="10" id="KW-1185">Reference proteome</keyword>
<feature type="compositionally biased region" description="Low complexity" evidence="7">
    <location>
        <begin position="425"/>
        <end position="439"/>
    </location>
</feature>
<feature type="transmembrane region" description="Helical" evidence="8">
    <location>
        <begin position="2154"/>
        <end position="2176"/>
    </location>
</feature>
<name>A0ABM3JMG0_BACDO</name>
<feature type="region of interest" description="Disordered" evidence="7">
    <location>
        <begin position="2536"/>
        <end position="2557"/>
    </location>
</feature>
<feature type="region of interest" description="Disordered" evidence="7">
    <location>
        <begin position="1717"/>
        <end position="1740"/>
    </location>
</feature>
<evidence type="ECO:0000313" key="11">
    <source>
        <dbReference type="RefSeq" id="XP_049310411.1"/>
    </source>
</evidence>
<feature type="compositionally biased region" description="Basic and acidic residues" evidence="7">
    <location>
        <begin position="1239"/>
        <end position="1248"/>
    </location>
</feature>
<feature type="region of interest" description="Disordered" evidence="7">
    <location>
        <begin position="2831"/>
        <end position="2863"/>
    </location>
</feature>
<feature type="domain" description="Ion transport" evidence="9">
    <location>
        <begin position="843"/>
        <end position="1101"/>
    </location>
</feature>
<feature type="compositionally biased region" description="Basic residues" evidence="7">
    <location>
        <begin position="1513"/>
        <end position="1527"/>
    </location>
</feature>
<evidence type="ECO:0000256" key="8">
    <source>
        <dbReference type="SAM" id="Phobius"/>
    </source>
</evidence>
<keyword evidence="5 8" id="KW-0472">Membrane</keyword>
<evidence type="ECO:0000256" key="1">
    <source>
        <dbReference type="ARBA" id="ARBA00004141"/>
    </source>
</evidence>
<feature type="compositionally biased region" description="Low complexity" evidence="7">
    <location>
        <begin position="747"/>
        <end position="761"/>
    </location>
</feature>
<feature type="domain" description="Ion transport" evidence="9">
    <location>
        <begin position="11"/>
        <end position="315"/>
    </location>
</feature>
<feature type="region of interest" description="Disordered" evidence="7">
    <location>
        <begin position="2698"/>
        <end position="2742"/>
    </location>
</feature>
<feature type="compositionally biased region" description="Low complexity" evidence="7">
    <location>
        <begin position="2712"/>
        <end position="2727"/>
    </location>
</feature>
<feature type="region of interest" description="Disordered" evidence="7">
    <location>
        <begin position="2759"/>
        <end position="2791"/>
    </location>
</feature>
<dbReference type="Gene3D" id="1.10.287.70">
    <property type="match status" value="4"/>
</dbReference>
<feature type="region of interest" description="Disordered" evidence="7">
    <location>
        <begin position="518"/>
        <end position="578"/>
    </location>
</feature>
<feature type="transmembrane region" description="Helical" evidence="8">
    <location>
        <begin position="2254"/>
        <end position="2274"/>
    </location>
</feature>
<dbReference type="InterPro" id="IPR005445">
    <property type="entry name" value="VDCC_T_a1"/>
</dbReference>
<feature type="compositionally biased region" description="Basic and acidic residues" evidence="7">
    <location>
        <begin position="1214"/>
        <end position="1232"/>
    </location>
</feature>
<gene>
    <name evidence="11" type="primary">LOC105232238</name>
</gene>
<feature type="compositionally biased region" description="Polar residues" evidence="7">
    <location>
        <begin position="1477"/>
        <end position="1507"/>
    </location>
</feature>
<evidence type="ECO:0000256" key="5">
    <source>
        <dbReference type="ARBA" id="ARBA00023136"/>
    </source>
</evidence>
<feature type="domain" description="Ion transport" evidence="9">
    <location>
        <begin position="2119"/>
        <end position="2374"/>
    </location>
</feature>
<feature type="transmembrane region" description="Helical" evidence="8">
    <location>
        <begin position="20"/>
        <end position="40"/>
    </location>
</feature>
<proteinExistence type="predicted"/>
<feature type="compositionally biased region" description="Polar residues" evidence="7">
    <location>
        <begin position="1573"/>
        <end position="1593"/>
    </location>
</feature>
<dbReference type="InterPro" id="IPR043203">
    <property type="entry name" value="VGCC_Ca_Na"/>
</dbReference>